<keyword evidence="1" id="KW-0175">Coiled coil</keyword>
<dbReference type="GO" id="GO:0000149">
    <property type="term" value="F:SNARE binding"/>
    <property type="evidence" value="ECO:0007669"/>
    <property type="project" value="TreeGrafter"/>
</dbReference>
<dbReference type="GO" id="GO:0005768">
    <property type="term" value="C:endosome"/>
    <property type="evidence" value="ECO:0007669"/>
    <property type="project" value="TreeGrafter"/>
</dbReference>
<organism evidence="2 3">
    <name type="scientific">Saprolegnia diclina (strain VS20)</name>
    <dbReference type="NCBI Taxonomy" id="1156394"/>
    <lineage>
        <taxon>Eukaryota</taxon>
        <taxon>Sar</taxon>
        <taxon>Stramenopiles</taxon>
        <taxon>Oomycota</taxon>
        <taxon>Saprolegniomycetes</taxon>
        <taxon>Saprolegniales</taxon>
        <taxon>Saprolegniaceae</taxon>
        <taxon>Saprolegnia</taxon>
    </lineage>
</organism>
<dbReference type="AlphaFoldDB" id="T0RTN1"/>
<evidence type="ECO:0000256" key="1">
    <source>
        <dbReference type="ARBA" id="ARBA00023054"/>
    </source>
</evidence>
<accession>T0RTN1</accession>
<dbReference type="RefSeq" id="XP_008612910.1">
    <property type="nucleotide sequence ID" value="XM_008614688.1"/>
</dbReference>
<evidence type="ECO:0000313" key="3">
    <source>
        <dbReference type="Proteomes" id="UP000030762"/>
    </source>
</evidence>
<gene>
    <name evidence="2" type="ORF">SDRG_08791</name>
</gene>
<dbReference type="EMBL" id="JH767158">
    <property type="protein sequence ID" value="EQC33687.1"/>
    <property type="molecule type" value="Genomic_DNA"/>
</dbReference>
<dbReference type="GO" id="GO:0000323">
    <property type="term" value="C:lytic vacuole"/>
    <property type="evidence" value="ECO:0007669"/>
    <property type="project" value="TreeGrafter"/>
</dbReference>
<keyword evidence="3" id="KW-1185">Reference proteome</keyword>
<dbReference type="STRING" id="1156394.T0RTN1"/>
<dbReference type="VEuPathDB" id="FungiDB:SDRG_08791"/>
<dbReference type="PANTHER" id="PTHR15157:SF5">
    <property type="entry name" value="UV RADIATION RESISTANCE-ASSOCIATED GENE PROTEIN"/>
    <property type="match status" value="1"/>
</dbReference>
<dbReference type="PANTHER" id="PTHR15157">
    <property type="entry name" value="UV RADIATION RESISTANCE-ASSOCIATED GENE PROTEIN"/>
    <property type="match status" value="1"/>
</dbReference>
<dbReference type="GeneID" id="19949518"/>
<dbReference type="GO" id="GO:0035493">
    <property type="term" value="P:SNARE complex assembly"/>
    <property type="evidence" value="ECO:0007669"/>
    <property type="project" value="TreeGrafter"/>
</dbReference>
<dbReference type="OMA" id="FFRTIMH"/>
<dbReference type="Pfam" id="PF10186">
    <property type="entry name" value="ATG14"/>
    <property type="match status" value="1"/>
</dbReference>
<dbReference type="GO" id="GO:0032991">
    <property type="term" value="C:protein-containing complex"/>
    <property type="evidence" value="ECO:0007669"/>
    <property type="project" value="UniProtKB-ARBA"/>
</dbReference>
<name>T0RTN1_SAPDV</name>
<dbReference type="Proteomes" id="UP000030762">
    <property type="component" value="Unassembled WGS sequence"/>
</dbReference>
<proteinExistence type="predicted"/>
<sequence>MQCGGCAKSQDQVYLLCANCASSTIQQKRTMLTALRADVAVLREKAASSLKDDAPGEPDDDDDMLAQDEARDEAALLTLKGALDIERIKLAKMLHMMGKRRDLLAHTKARLAETMPADATGTDMDFIMQGLHRVSRWNEQNLVAVRRTKVLQLLQLVKVIPADKSPFFRTIMHLPLPISGRYEGLPPDVVAAGLGRVIHLLLVLPKYLSPLVYPYPMVHNGSMSTIGRETSDEGAGCHTLYPDGSLGFERATQMLEHNVLYLCVSQGMVLADLHVSDMLGNLVALSEHPELGSCTALESELQALRQQQMMATPRVSTNDATLMDHVLPTYAEPSRTQPPVLTASMLDWNVIDPRAVPTKRDM</sequence>
<evidence type="ECO:0000313" key="2">
    <source>
        <dbReference type="EMBL" id="EQC33687.1"/>
    </source>
</evidence>
<dbReference type="eggNOG" id="ENOG502RXCU">
    <property type="taxonomic scope" value="Eukaryota"/>
</dbReference>
<dbReference type="OrthoDB" id="72772at2759"/>
<reference evidence="2 3" key="1">
    <citation type="submission" date="2012-04" db="EMBL/GenBank/DDBJ databases">
        <title>The Genome Sequence of Saprolegnia declina VS20.</title>
        <authorList>
            <consortium name="The Broad Institute Genome Sequencing Platform"/>
            <person name="Russ C."/>
            <person name="Nusbaum C."/>
            <person name="Tyler B."/>
            <person name="van West P."/>
            <person name="Dieguez-Uribeondo J."/>
            <person name="de Bruijn I."/>
            <person name="Tripathy S."/>
            <person name="Jiang R."/>
            <person name="Young S.K."/>
            <person name="Zeng Q."/>
            <person name="Gargeya S."/>
            <person name="Fitzgerald M."/>
            <person name="Haas B."/>
            <person name="Abouelleil A."/>
            <person name="Alvarado L."/>
            <person name="Arachchi H.M."/>
            <person name="Berlin A."/>
            <person name="Chapman S.B."/>
            <person name="Goldberg J."/>
            <person name="Griggs A."/>
            <person name="Gujja S."/>
            <person name="Hansen M."/>
            <person name="Howarth C."/>
            <person name="Imamovic A."/>
            <person name="Larimer J."/>
            <person name="McCowen C."/>
            <person name="Montmayeur A."/>
            <person name="Murphy C."/>
            <person name="Neiman D."/>
            <person name="Pearson M."/>
            <person name="Priest M."/>
            <person name="Roberts A."/>
            <person name="Saif S."/>
            <person name="Shea T."/>
            <person name="Sisk P."/>
            <person name="Sykes S."/>
            <person name="Wortman J."/>
            <person name="Nusbaum C."/>
            <person name="Birren B."/>
        </authorList>
    </citation>
    <scope>NUCLEOTIDE SEQUENCE [LARGE SCALE GENOMIC DNA]</scope>
    <source>
        <strain evidence="2 3">VS20</strain>
    </source>
</reference>
<protein>
    <submittedName>
        <fullName evidence="2">Uncharacterized protein</fullName>
    </submittedName>
</protein>
<dbReference type="InterPro" id="IPR018791">
    <property type="entry name" value="UV_resistance/autophagy_Atg14"/>
</dbReference>
<dbReference type="InParanoid" id="T0RTN1"/>